<evidence type="ECO:0000256" key="4">
    <source>
        <dbReference type="SAM" id="Phobius"/>
    </source>
</evidence>
<proteinExistence type="predicted"/>
<keyword evidence="2" id="KW-0964">Secreted</keyword>
<keyword evidence="7" id="KW-1185">Reference proteome</keyword>
<dbReference type="InterPro" id="IPR039932">
    <property type="entry name" value="Spink4-like"/>
</dbReference>
<feature type="domain" description="Kazal-like" evidence="5">
    <location>
        <begin position="73"/>
        <end position="127"/>
    </location>
</feature>
<gene>
    <name evidence="6" type="ORF">OTU49_000557</name>
</gene>
<sequence length="135" mass="15060">VTERTTLKTPLQYSLHLIIAKSLVHRRTQVPPEASLFSCAPESCWSIMDTTSTLLTCLLIIIGVTMLGRAMQIYQGDECLARCAVARQYTPVCGTDYITYTNPSSLLCWKKCRDPNLSVAHFSTCVDWITGNVKL</sequence>
<dbReference type="PROSITE" id="PS51465">
    <property type="entry name" value="KAZAL_2"/>
    <property type="match status" value="1"/>
</dbReference>
<evidence type="ECO:0000313" key="7">
    <source>
        <dbReference type="Proteomes" id="UP001445076"/>
    </source>
</evidence>
<dbReference type="InterPro" id="IPR002350">
    <property type="entry name" value="Kazal_dom"/>
</dbReference>
<evidence type="ECO:0000259" key="5">
    <source>
        <dbReference type="PROSITE" id="PS51465"/>
    </source>
</evidence>
<keyword evidence="4" id="KW-1133">Transmembrane helix</keyword>
<feature type="transmembrane region" description="Helical" evidence="4">
    <location>
        <begin position="45"/>
        <end position="67"/>
    </location>
</feature>
<reference evidence="6 7" key="1">
    <citation type="journal article" date="2024" name="BMC Genomics">
        <title>Genome assembly of redclaw crayfish (Cherax quadricarinatus) provides insights into its immune adaptation and hypoxia tolerance.</title>
        <authorList>
            <person name="Liu Z."/>
            <person name="Zheng J."/>
            <person name="Li H."/>
            <person name="Fang K."/>
            <person name="Wang S."/>
            <person name="He J."/>
            <person name="Zhou D."/>
            <person name="Weng S."/>
            <person name="Chi M."/>
            <person name="Gu Z."/>
            <person name="He J."/>
            <person name="Li F."/>
            <person name="Wang M."/>
        </authorList>
    </citation>
    <scope>NUCLEOTIDE SEQUENCE [LARGE SCALE GENOMIC DNA]</scope>
    <source>
        <strain evidence="6">ZL_2023a</strain>
    </source>
</reference>
<dbReference type="Proteomes" id="UP001445076">
    <property type="component" value="Unassembled WGS sequence"/>
</dbReference>
<dbReference type="InterPro" id="IPR036058">
    <property type="entry name" value="Kazal_dom_sf"/>
</dbReference>
<name>A0AAW0XZX1_CHEQU</name>
<dbReference type="SUPFAM" id="SSF100895">
    <property type="entry name" value="Kazal-type serine protease inhibitors"/>
    <property type="match status" value="1"/>
</dbReference>
<dbReference type="PANTHER" id="PTHR21179">
    <property type="entry name" value="SERINE-TYPE ENDOPEPTIDASE INHIBITOR"/>
    <property type="match status" value="1"/>
</dbReference>
<organism evidence="6 7">
    <name type="scientific">Cherax quadricarinatus</name>
    <name type="common">Australian red claw crayfish</name>
    <dbReference type="NCBI Taxonomy" id="27406"/>
    <lineage>
        <taxon>Eukaryota</taxon>
        <taxon>Metazoa</taxon>
        <taxon>Ecdysozoa</taxon>
        <taxon>Arthropoda</taxon>
        <taxon>Crustacea</taxon>
        <taxon>Multicrustacea</taxon>
        <taxon>Malacostraca</taxon>
        <taxon>Eumalacostraca</taxon>
        <taxon>Eucarida</taxon>
        <taxon>Decapoda</taxon>
        <taxon>Pleocyemata</taxon>
        <taxon>Astacidea</taxon>
        <taxon>Parastacoidea</taxon>
        <taxon>Parastacidae</taxon>
        <taxon>Cherax</taxon>
    </lineage>
</organism>
<dbReference type="GO" id="GO:0004867">
    <property type="term" value="F:serine-type endopeptidase inhibitor activity"/>
    <property type="evidence" value="ECO:0007669"/>
    <property type="project" value="InterPro"/>
</dbReference>
<dbReference type="EMBL" id="JARKIK010000021">
    <property type="protein sequence ID" value="KAK8744666.1"/>
    <property type="molecule type" value="Genomic_DNA"/>
</dbReference>
<evidence type="ECO:0000256" key="3">
    <source>
        <dbReference type="ARBA" id="ARBA00023157"/>
    </source>
</evidence>
<dbReference type="PANTHER" id="PTHR21179:SF0">
    <property type="entry name" value="SERINE PROTEASE INHIBITOR KAZAL-TYPE 4"/>
    <property type="match status" value="1"/>
</dbReference>
<keyword evidence="3" id="KW-1015">Disulfide bond</keyword>
<evidence type="ECO:0000256" key="1">
    <source>
        <dbReference type="ARBA" id="ARBA00004613"/>
    </source>
</evidence>
<protein>
    <recommendedName>
        <fullName evidence="5">Kazal-like domain-containing protein</fullName>
    </recommendedName>
</protein>
<dbReference type="Pfam" id="PF00050">
    <property type="entry name" value="Kazal_1"/>
    <property type="match status" value="1"/>
</dbReference>
<dbReference type="GO" id="GO:0005576">
    <property type="term" value="C:extracellular region"/>
    <property type="evidence" value="ECO:0007669"/>
    <property type="project" value="UniProtKB-SubCell"/>
</dbReference>
<keyword evidence="4" id="KW-0472">Membrane</keyword>
<dbReference type="Gene3D" id="3.30.60.30">
    <property type="match status" value="1"/>
</dbReference>
<feature type="non-terminal residue" evidence="6">
    <location>
        <position position="1"/>
    </location>
</feature>
<comment type="caution">
    <text evidence="6">The sequence shown here is derived from an EMBL/GenBank/DDBJ whole genome shotgun (WGS) entry which is preliminary data.</text>
</comment>
<evidence type="ECO:0000256" key="2">
    <source>
        <dbReference type="ARBA" id="ARBA00022525"/>
    </source>
</evidence>
<dbReference type="AlphaFoldDB" id="A0AAW0XZX1"/>
<dbReference type="CDD" id="cd00104">
    <property type="entry name" value="KAZAL_FS"/>
    <property type="match status" value="1"/>
</dbReference>
<accession>A0AAW0XZX1</accession>
<keyword evidence="4" id="KW-0812">Transmembrane</keyword>
<evidence type="ECO:0000313" key="6">
    <source>
        <dbReference type="EMBL" id="KAK8744666.1"/>
    </source>
</evidence>
<comment type="subcellular location">
    <subcellularLocation>
        <location evidence="1">Secreted</location>
    </subcellularLocation>
</comment>